<dbReference type="GO" id="GO:0004553">
    <property type="term" value="F:hydrolase activity, hydrolyzing O-glycosyl compounds"/>
    <property type="evidence" value="ECO:0007669"/>
    <property type="project" value="TreeGrafter"/>
</dbReference>
<dbReference type="OrthoDB" id="3902805at2"/>
<gene>
    <name evidence="2" type="ORF">SAMN05216201_108181</name>
</gene>
<dbReference type="Pfam" id="PF00723">
    <property type="entry name" value="Glyco_hydro_15"/>
    <property type="match status" value="1"/>
</dbReference>
<evidence type="ECO:0000259" key="1">
    <source>
        <dbReference type="Pfam" id="PF00723"/>
    </source>
</evidence>
<dbReference type="GO" id="GO:0005975">
    <property type="term" value="P:carbohydrate metabolic process"/>
    <property type="evidence" value="ECO:0007669"/>
    <property type="project" value="InterPro"/>
</dbReference>
<sequence length="600" mass="67261">MNVPRHHGALELGLIGNCHVAALVNTLGQLVWWCYPNFDGDPAFSRLLAGDEEKGFSDCLLDGMSSSHSEYVRNTAIICTTLEDAAGNAVRITDFAPRFTQYGRQFRPAQLCRLIEPLRGLPRVTLRIRPTHHYGKPCTAFSGSNHILYVGGENTIRLTTDAPLSYIQRETPFVLRRPISMVIGLDEPLDNAPGEVVKTFLKHTFTYWYEWVRALAIPFEWQEVVIRAAITLKLCSFEETGAVIAAVTTSIPEAPDSGRNWDYRYCWLRDAYFVIMALNRLGATKTMERYVDFIATVASGNADLKPLYGIVPDLDLTERIEPDLAGFLGHGPVRVGNQAVEQIQHDVFGSVVLAVAQSFVDQRLPNPGDEGMLRILEPLVARAARLAFEPDAGIWEYRGRQRVHTHSALLCWAACDRVGHISERLGLAQTADHWRKEAKRLREVILRDAWSDSRQTFTGTFGHDALDASVLLMSELGLINAKDPRFVATVECIGRELNVNGHLLRYATADDFGLPETAFMVVKFWYLDALAAIGRREEARELYCELIGARNTYGLLSEDIHPQTGEMWGNIPQTYSMAGLINSAMRLSMSWEEGLCRDSW</sequence>
<dbReference type="Proteomes" id="UP000242930">
    <property type="component" value="Unassembled WGS sequence"/>
</dbReference>
<dbReference type="PANTHER" id="PTHR31616">
    <property type="entry name" value="TREHALASE"/>
    <property type="match status" value="1"/>
</dbReference>
<reference evidence="3" key="1">
    <citation type="submission" date="2016-10" db="EMBL/GenBank/DDBJ databases">
        <authorList>
            <person name="Varghese N."/>
            <person name="Submissions S."/>
        </authorList>
    </citation>
    <scope>NUCLEOTIDE SEQUENCE [LARGE SCALE GENOMIC DNA]</scope>
    <source>
        <strain evidence="3">LMG 25967</strain>
    </source>
</reference>
<dbReference type="InterPro" id="IPR008928">
    <property type="entry name" value="6-hairpin_glycosidase_sf"/>
</dbReference>
<dbReference type="STRING" id="915471.SAMN05216201_108181"/>
<name>A0A1H6YPG1_9PSED</name>
<keyword evidence="3" id="KW-1185">Reference proteome</keyword>
<evidence type="ECO:0000313" key="2">
    <source>
        <dbReference type="EMBL" id="SEJ43169.1"/>
    </source>
</evidence>
<proteinExistence type="predicted"/>
<dbReference type="SUPFAM" id="SSF48208">
    <property type="entry name" value="Six-hairpin glycosidases"/>
    <property type="match status" value="1"/>
</dbReference>
<protein>
    <submittedName>
        <fullName evidence="2">Glucoamylase (Glucan-1,4-alpha-glucosidase), GH15 family</fullName>
    </submittedName>
</protein>
<dbReference type="PANTHER" id="PTHR31616:SF0">
    <property type="entry name" value="GLUCAN 1,4-ALPHA-GLUCOSIDASE"/>
    <property type="match status" value="1"/>
</dbReference>
<accession>A0A1H6YPG1</accession>
<organism evidence="2 3">
    <name type="scientific">Pseudomonas linyingensis</name>
    <dbReference type="NCBI Taxonomy" id="915471"/>
    <lineage>
        <taxon>Bacteria</taxon>
        <taxon>Pseudomonadati</taxon>
        <taxon>Pseudomonadota</taxon>
        <taxon>Gammaproteobacteria</taxon>
        <taxon>Pseudomonadales</taxon>
        <taxon>Pseudomonadaceae</taxon>
        <taxon>Pseudomonas</taxon>
    </lineage>
</organism>
<dbReference type="AlphaFoldDB" id="A0A1H6YPG1"/>
<dbReference type="RefSeq" id="WP_090311175.1">
    <property type="nucleotide sequence ID" value="NZ_FNZE01000008.1"/>
</dbReference>
<dbReference type="InterPro" id="IPR011613">
    <property type="entry name" value="GH15-like"/>
</dbReference>
<feature type="domain" description="GH15-like" evidence="1">
    <location>
        <begin position="223"/>
        <end position="583"/>
    </location>
</feature>
<dbReference type="Gene3D" id="1.50.10.10">
    <property type="match status" value="1"/>
</dbReference>
<dbReference type="InterPro" id="IPR012341">
    <property type="entry name" value="6hp_glycosidase-like_sf"/>
</dbReference>
<dbReference type="EMBL" id="FNZE01000008">
    <property type="protein sequence ID" value="SEJ43169.1"/>
    <property type="molecule type" value="Genomic_DNA"/>
</dbReference>
<evidence type="ECO:0000313" key="3">
    <source>
        <dbReference type="Proteomes" id="UP000242930"/>
    </source>
</evidence>